<dbReference type="Pfam" id="PF05007">
    <property type="entry name" value="Mannosyl_trans"/>
    <property type="match status" value="1"/>
</dbReference>
<evidence type="ECO:0000256" key="4">
    <source>
        <dbReference type="ARBA" id="ARBA00013797"/>
    </source>
</evidence>
<dbReference type="GeneID" id="90074327"/>
<keyword evidence="9 13" id="KW-0256">Endoplasmic reticulum</keyword>
<dbReference type="InterPro" id="IPR007704">
    <property type="entry name" value="PIG-M"/>
</dbReference>
<feature type="transmembrane region" description="Helical" evidence="13">
    <location>
        <begin position="312"/>
        <end position="333"/>
    </location>
</feature>
<evidence type="ECO:0000256" key="13">
    <source>
        <dbReference type="RuleBase" id="RU365064"/>
    </source>
</evidence>
<keyword evidence="5 13" id="KW-0337">GPI-anchor biosynthesis</keyword>
<dbReference type="EC" id="2.4.1.-" evidence="13"/>
<evidence type="ECO:0000256" key="10">
    <source>
        <dbReference type="ARBA" id="ARBA00022989"/>
    </source>
</evidence>
<feature type="transmembrane region" description="Helical" evidence="13">
    <location>
        <begin position="111"/>
        <end position="131"/>
    </location>
</feature>
<feature type="transmembrane region" description="Helical" evidence="13">
    <location>
        <begin position="21"/>
        <end position="41"/>
    </location>
</feature>
<sequence>MTSHENRSIKETNPVSRKNHNLLLIVVAFLLRIGFFLFGLYQDATMEVKYTDIDYVVFTDAARYVYKYNRSPYSRETYRYTPLLAYLLVPTAIEVPENEILELICFSFGKFVFIISDLITGILILKLLDYFNRDAKKSNYKNLVLSAIWLLNPMVITISTRGSSESFLTVLLTSFLYFLIVKQNIIVSAIFFAISIHYKLYPIIYFPTVILYLVYKDINLNGEKFNFQAFIVNPILKSISKVLLFTITTLLVFFALGAAMYQTYGYEFLYNSYLYHFIRTDHRHNFSIYNMSLYFKSSLESDSIISIDFTKFAFIPQFLVSAIIIPLLFNFNFKFQSQSKSINKDKAMLLLISFFLQTFAFVNYNKVITSQYFIWYMVFLPFYLESSTLLKGKKLLGLVCLMVWILGQALWLLNAYNLEFLGISTFYPWLFVSSALFFVGNTWMLGVFIDDVLSVYF</sequence>
<dbReference type="EMBL" id="BTFZ01000011">
    <property type="protein sequence ID" value="GMM36352.1"/>
    <property type="molecule type" value="Genomic_DNA"/>
</dbReference>
<keyword evidence="8 13" id="KW-0812">Transmembrane</keyword>
<dbReference type="RefSeq" id="XP_064853348.1">
    <property type="nucleotide sequence ID" value="XM_064997276.1"/>
</dbReference>
<keyword evidence="15" id="KW-1185">Reference proteome</keyword>
<gene>
    <name evidence="14" type="ORF">DASC09_036770</name>
</gene>
<protein>
    <recommendedName>
        <fullName evidence="4 13">GPI mannosyltransferase 1</fullName>
        <ecNumber evidence="13">2.4.1.-</ecNumber>
    </recommendedName>
    <alternativeName>
        <fullName evidence="13">GPI mannosyltransferase I</fullName>
    </alternativeName>
</protein>
<comment type="subcellular location">
    <subcellularLocation>
        <location evidence="1 13">Endoplasmic reticulum membrane</location>
        <topology evidence="1 13">Multi-pass membrane protein</topology>
    </subcellularLocation>
</comment>
<feature type="transmembrane region" description="Helical" evidence="13">
    <location>
        <begin position="345"/>
        <end position="362"/>
    </location>
</feature>
<feature type="transmembrane region" description="Helical" evidence="13">
    <location>
        <begin position="175"/>
        <end position="196"/>
    </location>
</feature>
<feature type="transmembrane region" description="Helical" evidence="13">
    <location>
        <begin position="396"/>
        <end position="414"/>
    </location>
</feature>
<evidence type="ECO:0000256" key="11">
    <source>
        <dbReference type="ARBA" id="ARBA00023136"/>
    </source>
</evidence>
<evidence type="ECO:0000256" key="9">
    <source>
        <dbReference type="ARBA" id="ARBA00022824"/>
    </source>
</evidence>
<dbReference type="GO" id="GO:0004376">
    <property type="term" value="F:GPI mannosyltransferase activity"/>
    <property type="evidence" value="ECO:0007669"/>
    <property type="project" value="InterPro"/>
</dbReference>
<feature type="transmembrane region" description="Helical" evidence="13">
    <location>
        <begin position="143"/>
        <end position="163"/>
    </location>
</feature>
<proteinExistence type="inferred from homology"/>
<dbReference type="GO" id="GO:1990529">
    <property type="term" value="C:glycosylphosphatidylinositol-mannosyltransferase I complex"/>
    <property type="evidence" value="ECO:0007669"/>
    <property type="project" value="TreeGrafter"/>
</dbReference>
<name>A0AAV5QPA1_9ASCO</name>
<dbReference type="PANTHER" id="PTHR12886:SF0">
    <property type="entry name" value="GPI MANNOSYLTRANSFERASE 1"/>
    <property type="match status" value="1"/>
</dbReference>
<dbReference type="GO" id="GO:0051751">
    <property type="term" value="F:alpha-1,4-mannosyltransferase activity"/>
    <property type="evidence" value="ECO:0007669"/>
    <property type="project" value="InterPro"/>
</dbReference>
<dbReference type="GO" id="GO:0006506">
    <property type="term" value="P:GPI anchor biosynthetic process"/>
    <property type="evidence" value="ECO:0007669"/>
    <property type="project" value="UniProtKB-KW"/>
</dbReference>
<dbReference type="PANTHER" id="PTHR12886">
    <property type="entry name" value="PIG-M MANNOSYLTRANSFERASE"/>
    <property type="match status" value="1"/>
</dbReference>
<evidence type="ECO:0000256" key="1">
    <source>
        <dbReference type="ARBA" id="ARBA00004477"/>
    </source>
</evidence>
<accession>A0AAV5QPA1</accession>
<evidence type="ECO:0000256" key="7">
    <source>
        <dbReference type="ARBA" id="ARBA00022679"/>
    </source>
</evidence>
<organism evidence="14 15">
    <name type="scientific">Saccharomycopsis crataegensis</name>
    <dbReference type="NCBI Taxonomy" id="43959"/>
    <lineage>
        <taxon>Eukaryota</taxon>
        <taxon>Fungi</taxon>
        <taxon>Dikarya</taxon>
        <taxon>Ascomycota</taxon>
        <taxon>Saccharomycotina</taxon>
        <taxon>Saccharomycetes</taxon>
        <taxon>Saccharomycopsidaceae</taxon>
        <taxon>Saccharomycopsis</taxon>
    </lineage>
</organism>
<feature type="transmembrane region" description="Helical" evidence="13">
    <location>
        <begin position="242"/>
        <end position="264"/>
    </location>
</feature>
<comment type="pathway">
    <text evidence="2 13">Glycolipid biosynthesis; glycosylphosphatidylinositol-anchor biosynthesis.</text>
</comment>
<evidence type="ECO:0000313" key="14">
    <source>
        <dbReference type="EMBL" id="GMM36352.1"/>
    </source>
</evidence>
<evidence type="ECO:0000256" key="6">
    <source>
        <dbReference type="ARBA" id="ARBA00022676"/>
    </source>
</evidence>
<keyword evidence="11 13" id="KW-0472">Membrane</keyword>
<comment type="caution">
    <text evidence="14">The sequence shown here is derived from an EMBL/GenBank/DDBJ whole genome shotgun (WGS) entry which is preliminary data.</text>
</comment>
<evidence type="ECO:0000256" key="8">
    <source>
        <dbReference type="ARBA" id="ARBA00022692"/>
    </source>
</evidence>
<keyword evidence="10 13" id="KW-1133">Transmembrane helix</keyword>
<evidence type="ECO:0000256" key="5">
    <source>
        <dbReference type="ARBA" id="ARBA00022502"/>
    </source>
</evidence>
<evidence type="ECO:0000313" key="15">
    <source>
        <dbReference type="Proteomes" id="UP001360560"/>
    </source>
</evidence>
<evidence type="ECO:0000256" key="2">
    <source>
        <dbReference type="ARBA" id="ARBA00004687"/>
    </source>
</evidence>
<feature type="transmembrane region" description="Helical" evidence="13">
    <location>
        <begin position="368"/>
        <end position="384"/>
    </location>
</feature>
<dbReference type="AlphaFoldDB" id="A0AAV5QPA1"/>
<dbReference type="GO" id="GO:0005789">
    <property type="term" value="C:endoplasmic reticulum membrane"/>
    <property type="evidence" value="ECO:0007669"/>
    <property type="project" value="UniProtKB-SubCell"/>
</dbReference>
<comment type="similarity">
    <text evidence="3 13">Belongs to the PIGM family.</text>
</comment>
<feature type="transmembrane region" description="Helical" evidence="13">
    <location>
        <begin position="426"/>
        <end position="449"/>
    </location>
</feature>
<dbReference type="Proteomes" id="UP001360560">
    <property type="component" value="Unassembled WGS sequence"/>
</dbReference>
<reference evidence="14 15" key="1">
    <citation type="journal article" date="2023" name="Elife">
        <title>Identification of key yeast species and microbe-microbe interactions impacting larval growth of Drosophila in the wild.</title>
        <authorList>
            <person name="Mure A."/>
            <person name="Sugiura Y."/>
            <person name="Maeda R."/>
            <person name="Honda K."/>
            <person name="Sakurai N."/>
            <person name="Takahashi Y."/>
            <person name="Watada M."/>
            <person name="Katoh T."/>
            <person name="Gotoh A."/>
            <person name="Gotoh Y."/>
            <person name="Taniguchi I."/>
            <person name="Nakamura K."/>
            <person name="Hayashi T."/>
            <person name="Katayama T."/>
            <person name="Uemura T."/>
            <person name="Hattori Y."/>
        </authorList>
    </citation>
    <scope>NUCLEOTIDE SEQUENCE [LARGE SCALE GENOMIC DNA]</scope>
    <source>
        <strain evidence="14 15">SC-9</strain>
    </source>
</reference>
<evidence type="ECO:0000256" key="12">
    <source>
        <dbReference type="ARBA" id="ARBA00025399"/>
    </source>
</evidence>
<keyword evidence="7 13" id="KW-0808">Transferase</keyword>
<comment type="function">
    <text evidence="12 13">Mannosyltransferase involved in glycosylphosphatidylinositol-anchor biosynthesis. Transfers the first alpha-1,4-mannose to GlcN-acyl-PI during GPI precursor assembly. Required for cell wall integrity.</text>
</comment>
<keyword evidence="6 13" id="KW-0328">Glycosyltransferase</keyword>
<evidence type="ECO:0000256" key="3">
    <source>
        <dbReference type="ARBA" id="ARBA00011071"/>
    </source>
</evidence>